<keyword evidence="1" id="KW-0614">Plasmid</keyword>
<evidence type="ECO:0000313" key="1">
    <source>
        <dbReference type="EMBL" id="ABC67343.1"/>
    </source>
</evidence>
<organism evidence="1">
    <name type="scientific">Streptomyces sp. 44030</name>
    <dbReference type="NCBI Taxonomy" id="364102"/>
    <lineage>
        <taxon>Bacteria</taxon>
        <taxon>Bacillati</taxon>
        <taxon>Actinomycetota</taxon>
        <taxon>Actinomycetes</taxon>
        <taxon>Kitasatosporales</taxon>
        <taxon>Streptomycetaceae</taxon>
        <taxon>Streptomyces</taxon>
    </lineage>
</organism>
<geneLocation type="plasmid" evidence="1">
    <name>pRL1</name>
</geneLocation>
<sequence length="111" mass="12472">MSLILGEPTFTKTSEIRDYCENGRKLIRPLANEFRIASEELKAALKEIPGQSPWLLGADSKVRAMIVAKHLEHAAEGVEATCAGLIRTWLSFDKHFLQDMKKSKRAFDIKG</sequence>
<dbReference type="AlphaFoldDB" id="Q2LEX2"/>
<gene>
    <name evidence="1" type="ORF">pRL1.14</name>
</gene>
<name>Q2LEX2_9ACTN</name>
<reference evidence="1" key="1">
    <citation type="journal article" date="2006" name="Appl. Environ. Microbiol.">
        <title>Diversity of telomere palindromic sequences and replication genes among Streptomyces linear plasmids.</title>
        <authorList>
            <person name="Zhang R."/>
            <person name="Yang Y."/>
            <person name="Fang P."/>
            <person name="Jiang C."/>
            <person name="Xu L."/>
            <person name="Zhu Y."/>
            <person name="Shen M."/>
            <person name="Xia H."/>
            <person name="Zhao J."/>
            <person name="Chen T."/>
            <person name="Qin Z."/>
        </authorList>
    </citation>
    <scope>NUCLEOTIDE SEQUENCE</scope>
    <source>
        <strain evidence="1">44030</strain>
        <plasmid evidence="1">pRL1</plasmid>
    </source>
</reference>
<accession>Q2LEX2</accession>
<proteinExistence type="predicted"/>
<protein>
    <submittedName>
        <fullName evidence="1">TraA protein</fullName>
    </submittedName>
</protein>
<dbReference type="EMBL" id="DQ322649">
    <property type="protein sequence ID" value="ABC67343.1"/>
    <property type="molecule type" value="Genomic_DNA"/>
</dbReference>
<dbReference type="RefSeq" id="WP_012476911.1">
    <property type="nucleotide sequence ID" value="NC_010849.1"/>
</dbReference>